<dbReference type="PANTHER" id="PTHR43245">
    <property type="entry name" value="BIFUNCTIONAL POLYMYXIN RESISTANCE PROTEIN ARNA"/>
    <property type="match status" value="1"/>
</dbReference>
<dbReference type="AlphaFoldDB" id="A0A4R4RSP4"/>
<name>A0A4R4RSP4_9ACTN</name>
<keyword evidence="4" id="KW-1185">Reference proteome</keyword>
<dbReference type="Proteomes" id="UP000295621">
    <property type="component" value="Unassembled WGS sequence"/>
</dbReference>
<organism evidence="3 4">
    <name type="scientific">Jiangella ureilytica</name>
    <dbReference type="NCBI Taxonomy" id="2530374"/>
    <lineage>
        <taxon>Bacteria</taxon>
        <taxon>Bacillati</taxon>
        <taxon>Actinomycetota</taxon>
        <taxon>Actinomycetes</taxon>
        <taxon>Jiangellales</taxon>
        <taxon>Jiangellaceae</taxon>
        <taxon>Jiangella</taxon>
    </lineage>
</organism>
<sequence length="351" mass="36761">MRLLVLGGSGFVGRAVVDDAVSRGWDVTTFNRGLRVSSRPDGVEVLHGDRLDPSSLSVLHGDRLDPSSLSVLDGGREWDAVVDTWSGIPRAVRDSAAVLRDRVGAYAYVSSRSVYAPPVPPGADESWPAVQSSPDAEDGDYGQQKAGAELAALAAFGDRALIARAGLILGPYEDVGRLPWWLNRAARGGPMLAPGPADLPIQYIDARDLASWLVDSVAAGTGGVFNAVSRPGHTTMGELLASVVAVTGGNATLRWVEPSVILEAGVVPWNDLPVWIPPGHEFETLGLHTADVSRALATGLRARPVEETVADTWAWLGSIGGTAPQRADRPAVGLDPEVEAAILRAAGTPAS</sequence>
<comment type="caution">
    <text evidence="3">The sequence shown here is derived from an EMBL/GenBank/DDBJ whole genome shotgun (WGS) entry which is preliminary data.</text>
</comment>
<protein>
    <submittedName>
        <fullName evidence="3">NAD-dependent epimerase/dehydratase family protein</fullName>
    </submittedName>
</protein>
<accession>A0A4R4RSP4</accession>
<proteinExistence type="predicted"/>
<feature type="region of interest" description="Disordered" evidence="1">
    <location>
        <begin position="119"/>
        <end position="142"/>
    </location>
</feature>
<evidence type="ECO:0000313" key="4">
    <source>
        <dbReference type="Proteomes" id="UP000295621"/>
    </source>
</evidence>
<dbReference type="SUPFAM" id="SSF51735">
    <property type="entry name" value="NAD(P)-binding Rossmann-fold domains"/>
    <property type="match status" value="1"/>
</dbReference>
<dbReference type="RefSeq" id="WP_131981678.1">
    <property type="nucleotide sequence ID" value="NZ_SMKL01000016.1"/>
</dbReference>
<dbReference type="Pfam" id="PF01370">
    <property type="entry name" value="Epimerase"/>
    <property type="match status" value="1"/>
</dbReference>
<dbReference type="InterPro" id="IPR050177">
    <property type="entry name" value="Lipid_A_modif_metabolic_enz"/>
</dbReference>
<dbReference type="EMBL" id="SMKL01000016">
    <property type="protein sequence ID" value="TDC52289.1"/>
    <property type="molecule type" value="Genomic_DNA"/>
</dbReference>
<gene>
    <name evidence="3" type="ORF">E1212_09560</name>
</gene>
<dbReference type="PANTHER" id="PTHR43245:SF13">
    <property type="entry name" value="UDP-D-APIOSE_UDP-D-XYLOSE SYNTHASE 2"/>
    <property type="match status" value="1"/>
</dbReference>
<evidence type="ECO:0000256" key="1">
    <source>
        <dbReference type="SAM" id="MobiDB-lite"/>
    </source>
</evidence>
<dbReference type="OrthoDB" id="7941246at2"/>
<dbReference type="InterPro" id="IPR036291">
    <property type="entry name" value="NAD(P)-bd_dom_sf"/>
</dbReference>
<evidence type="ECO:0000259" key="2">
    <source>
        <dbReference type="Pfam" id="PF01370"/>
    </source>
</evidence>
<feature type="domain" description="NAD-dependent epimerase/dehydratase" evidence="2">
    <location>
        <begin position="4"/>
        <end position="219"/>
    </location>
</feature>
<reference evidence="3 4" key="1">
    <citation type="submission" date="2019-02" db="EMBL/GenBank/DDBJ databases">
        <title>Draft genome sequences of novel Actinobacteria.</title>
        <authorList>
            <person name="Sahin N."/>
            <person name="Ay H."/>
            <person name="Saygin H."/>
        </authorList>
    </citation>
    <scope>NUCLEOTIDE SEQUENCE [LARGE SCALE GENOMIC DNA]</scope>
    <source>
        <strain evidence="3 4">KC603</strain>
    </source>
</reference>
<dbReference type="InterPro" id="IPR001509">
    <property type="entry name" value="Epimerase_deHydtase"/>
</dbReference>
<evidence type="ECO:0000313" key="3">
    <source>
        <dbReference type="EMBL" id="TDC52289.1"/>
    </source>
</evidence>
<dbReference type="Gene3D" id="3.40.50.720">
    <property type="entry name" value="NAD(P)-binding Rossmann-like Domain"/>
    <property type="match status" value="1"/>
</dbReference>